<proteinExistence type="predicted"/>
<sequence>MLLDILDNLPHLRLSSNSVKLILWMLKELGISGVPSFNSFRKMQDSFQKQIGITPEAHISDFKNHFHSVNPWDWEFTNPHVAPHINLYPECTDGPQSETWQFEC</sequence>
<protein>
    <submittedName>
        <fullName evidence="1">Uncharacterized protein</fullName>
    </submittedName>
</protein>
<reference evidence="1" key="1">
    <citation type="submission" date="2022-08" db="EMBL/GenBank/DDBJ databases">
        <authorList>
            <consortium name="DOE Joint Genome Institute"/>
            <person name="Min B."/>
            <person name="Riley R."/>
            <person name="Sierra-Patev S."/>
            <person name="Naranjo-Ortiz M."/>
            <person name="Looney B."/>
            <person name="Konkel Z."/>
            <person name="Slot J.C."/>
            <person name="Sakamoto Y."/>
            <person name="Steenwyk J.L."/>
            <person name="Rokas A."/>
            <person name="Carro J."/>
            <person name="Camarero S."/>
            <person name="Ferreira P."/>
            <person name="Molpeceres G."/>
            <person name="Ruiz-Duenas F.J."/>
            <person name="Serrano A."/>
            <person name="Henrissat B."/>
            <person name="Drula E."/>
            <person name="Hughes K.W."/>
            <person name="Mata J.L."/>
            <person name="Ishikawa N.K."/>
            <person name="Vargas-Isla R."/>
            <person name="Ushijima S."/>
            <person name="Smith C.A."/>
            <person name="Ahrendt S."/>
            <person name="Andreopoulos W."/>
            <person name="He G."/>
            <person name="Labutti K."/>
            <person name="Lipzen A."/>
            <person name="Ng V."/>
            <person name="Sandor L."/>
            <person name="Barry K."/>
            <person name="Martinez A.T."/>
            <person name="Xiao Y."/>
            <person name="Gibbons J.G."/>
            <person name="Terashima K."/>
            <person name="Hibbett D.S."/>
            <person name="Grigoriev I.V."/>
        </authorList>
    </citation>
    <scope>NUCLEOTIDE SEQUENCE</scope>
    <source>
        <strain evidence="1">TFB10827</strain>
    </source>
</reference>
<evidence type="ECO:0000313" key="1">
    <source>
        <dbReference type="EMBL" id="KAJ3991643.1"/>
    </source>
</evidence>
<gene>
    <name evidence="1" type="ORF">F5050DRAFT_1581044</name>
</gene>
<dbReference type="Proteomes" id="UP001163828">
    <property type="component" value="Unassembled WGS sequence"/>
</dbReference>
<accession>A0ABQ8PYX7</accession>
<comment type="caution">
    <text evidence="1">The sequence shown here is derived from an EMBL/GenBank/DDBJ whole genome shotgun (WGS) entry which is preliminary data.</text>
</comment>
<keyword evidence="2" id="KW-1185">Reference proteome</keyword>
<evidence type="ECO:0000313" key="2">
    <source>
        <dbReference type="Proteomes" id="UP001163828"/>
    </source>
</evidence>
<organism evidence="1 2">
    <name type="scientific">Lentinula boryana</name>
    <dbReference type="NCBI Taxonomy" id="40481"/>
    <lineage>
        <taxon>Eukaryota</taxon>
        <taxon>Fungi</taxon>
        <taxon>Dikarya</taxon>
        <taxon>Basidiomycota</taxon>
        <taxon>Agaricomycotina</taxon>
        <taxon>Agaricomycetes</taxon>
        <taxon>Agaricomycetidae</taxon>
        <taxon>Agaricales</taxon>
        <taxon>Marasmiineae</taxon>
        <taxon>Omphalotaceae</taxon>
        <taxon>Lentinula</taxon>
    </lineage>
</organism>
<name>A0ABQ8PYX7_9AGAR</name>
<dbReference type="EMBL" id="MU790982">
    <property type="protein sequence ID" value="KAJ3991643.1"/>
    <property type="molecule type" value="Genomic_DNA"/>
</dbReference>